<comment type="caution">
    <text evidence="11">The sequence shown here is derived from an EMBL/GenBank/DDBJ whole genome shotgun (WGS) entry which is preliminary data.</text>
</comment>
<dbReference type="InterPro" id="IPR013525">
    <property type="entry name" value="ABC2_TM"/>
</dbReference>
<dbReference type="GO" id="GO:0015920">
    <property type="term" value="P:lipopolysaccharide transport"/>
    <property type="evidence" value="ECO:0007669"/>
    <property type="project" value="TreeGrafter"/>
</dbReference>
<feature type="transmembrane region" description="Helical" evidence="9">
    <location>
        <begin position="235"/>
        <end position="254"/>
    </location>
</feature>
<keyword evidence="7 9" id="KW-1133">Transmembrane helix</keyword>
<evidence type="ECO:0000256" key="1">
    <source>
        <dbReference type="ARBA" id="ARBA00004429"/>
    </source>
</evidence>
<feature type="transmembrane region" description="Helical" evidence="9">
    <location>
        <begin position="177"/>
        <end position="194"/>
    </location>
</feature>
<evidence type="ECO:0000313" key="12">
    <source>
        <dbReference type="Proteomes" id="UP000230790"/>
    </source>
</evidence>
<feature type="transmembrane region" description="Helical" evidence="9">
    <location>
        <begin position="34"/>
        <end position="58"/>
    </location>
</feature>
<feature type="transmembrane region" description="Helical" evidence="9">
    <location>
        <begin position="144"/>
        <end position="165"/>
    </location>
</feature>
<dbReference type="PRINTS" id="PR00164">
    <property type="entry name" value="ABC2TRNSPORT"/>
</dbReference>
<evidence type="ECO:0000313" key="11">
    <source>
        <dbReference type="EMBL" id="PJF47019.1"/>
    </source>
</evidence>
<evidence type="ECO:0000259" key="10">
    <source>
        <dbReference type="PROSITE" id="PS51012"/>
    </source>
</evidence>
<evidence type="ECO:0000256" key="2">
    <source>
        <dbReference type="ARBA" id="ARBA00007783"/>
    </source>
</evidence>
<feature type="domain" description="ABC transmembrane type-2" evidence="10">
    <location>
        <begin position="35"/>
        <end position="257"/>
    </location>
</feature>
<dbReference type="Proteomes" id="UP000230790">
    <property type="component" value="Unassembled WGS sequence"/>
</dbReference>
<evidence type="ECO:0000256" key="8">
    <source>
        <dbReference type="ARBA" id="ARBA00023136"/>
    </source>
</evidence>
<dbReference type="AlphaFoldDB" id="A0A2M8QB51"/>
<dbReference type="PANTHER" id="PTHR30413:SF8">
    <property type="entry name" value="TRANSPORT PERMEASE PROTEIN"/>
    <property type="match status" value="1"/>
</dbReference>
<proteinExistence type="inferred from homology"/>
<reference evidence="11 12" key="1">
    <citation type="submission" date="2017-11" db="EMBL/GenBank/DDBJ databases">
        <title>Evolution of Phototrophy in the Chloroflexi Phylum Driven by Horizontal Gene Transfer.</title>
        <authorList>
            <person name="Ward L.M."/>
            <person name="Hemp J."/>
            <person name="Shih P.M."/>
            <person name="Mcglynn S.E."/>
            <person name="Fischer W."/>
        </authorList>
    </citation>
    <scope>NUCLEOTIDE SEQUENCE [LARGE SCALE GENOMIC DNA]</scope>
    <source>
        <strain evidence="11">JP3_7</strain>
    </source>
</reference>
<comment type="subcellular location">
    <subcellularLocation>
        <location evidence="1">Cell inner membrane</location>
        <topology evidence="1">Multi-pass membrane protein</topology>
    </subcellularLocation>
    <subcellularLocation>
        <location evidence="9">Cell membrane</location>
        <topology evidence="9">Multi-pass membrane protein</topology>
    </subcellularLocation>
</comment>
<dbReference type="GO" id="GO:0140359">
    <property type="term" value="F:ABC-type transporter activity"/>
    <property type="evidence" value="ECO:0007669"/>
    <property type="project" value="InterPro"/>
</dbReference>
<dbReference type="InterPro" id="IPR047817">
    <property type="entry name" value="ABC2_TM_bact-type"/>
</dbReference>
<evidence type="ECO:0000256" key="5">
    <source>
        <dbReference type="ARBA" id="ARBA00022519"/>
    </source>
</evidence>
<dbReference type="PROSITE" id="PS51012">
    <property type="entry name" value="ABC_TM2"/>
    <property type="match status" value="1"/>
</dbReference>
<gene>
    <name evidence="11" type="ORF">CUN48_10880</name>
</gene>
<dbReference type="GO" id="GO:0043190">
    <property type="term" value="C:ATP-binding cassette (ABC) transporter complex"/>
    <property type="evidence" value="ECO:0007669"/>
    <property type="project" value="InterPro"/>
</dbReference>
<feature type="transmembrane region" description="Helical" evidence="9">
    <location>
        <begin position="70"/>
        <end position="96"/>
    </location>
</feature>
<evidence type="ECO:0000256" key="7">
    <source>
        <dbReference type="ARBA" id="ARBA00022989"/>
    </source>
</evidence>
<dbReference type="Pfam" id="PF01061">
    <property type="entry name" value="ABC2_membrane"/>
    <property type="match status" value="1"/>
</dbReference>
<name>A0A2M8QB51_9CHLR</name>
<protein>
    <recommendedName>
        <fullName evidence="9">Transport permease protein</fullName>
    </recommendedName>
</protein>
<accession>A0A2M8QB51</accession>
<keyword evidence="5" id="KW-0997">Cell inner membrane</keyword>
<evidence type="ECO:0000256" key="9">
    <source>
        <dbReference type="RuleBase" id="RU361157"/>
    </source>
</evidence>
<dbReference type="InterPro" id="IPR000412">
    <property type="entry name" value="ABC_2_transport"/>
</dbReference>
<dbReference type="PANTHER" id="PTHR30413">
    <property type="entry name" value="INNER MEMBRANE TRANSPORT PERMEASE"/>
    <property type="match status" value="1"/>
</dbReference>
<feature type="transmembrane region" description="Helical" evidence="9">
    <location>
        <begin position="108"/>
        <end position="132"/>
    </location>
</feature>
<evidence type="ECO:0000256" key="6">
    <source>
        <dbReference type="ARBA" id="ARBA00022692"/>
    </source>
</evidence>
<keyword evidence="3 9" id="KW-0813">Transport</keyword>
<evidence type="ECO:0000256" key="3">
    <source>
        <dbReference type="ARBA" id="ARBA00022448"/>
    </source>
</evidence>
<sequence>MKRFCSELAEIWKYRALLRMLVVRDLKTRYRGSLLGVAWSFLQPLGMMLVMTFAFGIINRAPPTIQHYNVFILSGLLAWNFFSAAVTGATGSVVANAALVKKVYFPRAILPVSVVISNLVNFLLALPVWLLVTVLSGHPVSSALLMLPLVIIVQVLFNIGVSFLLSTLNVFYRDTQFILELSMLALFFLTPIWYDIDNAPQPEVGLWVRRLNPMASLVNIYQDLMYWGRLTDLDFVLRTVATAIAVLFVGYLVFRRFSPRFGEEV</sequence>
<evidence type="ECO:0000256" key="4">
    <source>
        <dbReference type="ARBA" id="ARBA00022475"/>
    </source>
</evidence>
<keyword evidence="6 9" id="KW-0812">Transmembrane</keyword>
<keyword evidence="4 9" id="KW-1003">Cell membrane</keyword>
<organism evidence="11 12">
    <name type="scientific">Candidatus Thermofonsia Clade 3 bacterium</name>
    <dbReference type="NCBI Taxonomy" id="2364212"/>
    <lineage>
        <taxon>Bacteria</taxon>
        <taxon>Bacillati</taxon>
        <taxon>Chloroflexota</taxon>
        <taxon>Candidatus Thermofontia</taxon>
        <taxon>Candidatus Thermofonsia Clade 3</taxon>
    </lineage>
</organism>
<comment type="similarity">
    <text evidence="2 9">Belongs to the ABC-2 integral membrane protein family.</text>
</comment>
<dbReference type="EMBL" id="PGTN01000074">
    <property type="protein sequence ID" value="PJF47019.1"/>
    <property type="molecule type" value="Genomic_DNA"/>
</dbReference>
<keyword evidence="8 9" id="KW-0472">Membrane</keyword>